<sequence>MDRDSAPPQPAGAVPLHGRLHRSAFEPRRFAEGRRPAERQVAHVLLIFVRSGYRGNGTCDCGKCVCEDGWYGEACQYRDNCDLSQRMSKELCRNPQGVICSNAGECRFLQP</sequence>
<evidence type="ECO:0000313" key="4">
    <source>
        <dbReference type="EMBL" id="KPP61662.1"/>
    </source>
</evidence>
<dbReference type="EMBL" id="JARO02009409">
    <property type="protein sequence ID" value="KPP61662.1"/>
    <property type="molecule type" value="Genomic_DNA"/>
</dbReference>
<keyword evidence="1" id="KW-0245">EGF-like domain</keyword>
<accession>A0A0P7Y7L9</accession>
<dbReference type="Proteomes" id="UP000034805">
    <property type="component" value="Unassembled WGS sequence"/>
</dbReference>
<dbReference type="AlphaFoldDB" id="A0A0P7Y7L9"/>
<organism evidence="4 5">
    <name type="scientific">Scleropages formosus</name>
    <name type="common">Asian bonytongue</name>
    <name type="synonym">Osteoglossum formosum</name>
    <dbReference type="NCBI Taxonomy" id="113540"/>
    <lineage>
        <taxon>Eukaryota</taxon>
        <taxon>Metazoa</taxon>
        <taxon>Chordata</taxon>
        <taxon>Craniata</taxon>
        <taxon>Vertebrata</taxon>
        <taxon>Euteleostomi</taxon>
        <taxon>Actinopterygii</taxon>
        <taxon>Neopterygii</taxon>
        <taxon>Teleostei</taxon>
        <taxon>Osteoglossocephala</taxon>
        <taxon>Osteoglossomorpha</taxon>
        <taxon>Osteoglossiformes</taxon>
        <taxon>Osteoglossidae</taxon>
        <taxon>Scleropages</taxon>
    </lineage>
</organism>
<proteinExistence type="predicted"/>
<reference evidence="4 5" key="1">
    <citation type="submission" date="2015-08" db="EMBL/GenBank/DDBJ databases">
        <title>The genome of the Asian arowana (Scleropages formosus).</title>
        <authorList>
            <person name="Tan M.H."/>
            <person name="Gan H.M."/>
            <person name="Croft L.J."/>
            <person name="Austin C.M."/>
        </authorList>
    </citation>
    <scope>NUCLEOTIDE SEQUENCE [LARGE SCALE GENOMIC DNA]</scope>
    <source>
        <strain evidence="4">Aro1</strain>
    </source>
</reference>
<gene>
    <name evidence="4" type="ORF">Z043_120215</name>
</gene>
<dbReference type="Pfam" id="PF07974">
    <property type="entry name" value="EGF_2"/>
    <property type="match status" value="1"/>
</dbReference>
<evidence type="ECO:0000256" key="2">
    <source>
        <dbReference type="ARBA" id="ARBA00023157"/>
    </source>
</evidence>
<protein>
    <recommendedName>
        <fullName evidence="3">Epidermal growth factor-like domain-containing protein</fullName>
    </recommendedName>
</protein>
<feature type="domain" description="Epidermal growth factor-like" evidence="3">
    <location>
        <begin position="55"/>
        <end position="75"/>
    </location>
</feature>
<comment type="caution">
    <text evidence="4">The sequence shown here is derived from an EMBL/GenBank/DDBJ whole genome shotgun (WGS) entry which is preliminary data.</text>
</comment>
<dbReference type="Gene3D" id="2.10.25.10">
    <property type="entry name" value="Laminin"/>
    <property type="match status" value="1"/>
</dbReference>
<evidence type="ECO:0000259" key="3">
    <source>
        <dbReference type="Pfam" id="PF07974"/>
    </source>
</evidence>
<dbReference type="SUPFAM" id="SSF57196">
    <property type="entry name" value="EGF/Laminin"/>
    <property type="match status" value="1"/>
</dbReference>
<dbReference type="InterPro" id="IPR013111">
    <property type="entry name" value="EGF_extracell"/>
</dbReference>
<keyword evidence="2" id="KW-1015">Disulfide bond</keyword>
<evidence type="ECO:0000256" key="1">
    <source>
        <dbReference type="ARBA" id="ARBA00022536"/>
    </source>
</evidence>
<name>A0A0P7Y7L9_SCLFO</name>
<evidence type="ECO:0000313" key="5">
    <source>
        <dbReference type="Proteomes" id="UP000034805"/>
    </source>
</evidence>